<dbReference type="EMBL" id="QRZM01000004">
    <property type="protein sequence ID" value="RGV76225.1"/>
    <property type="molecule type" value="Genomic_DNA"/>
</dbReference>
<dbReference type="InterPro" id="IPR052195">
    <property type="entry name" value="Bact_Alkyl/Aryl-Sulfatase"/>
</dbReference>
<dbReference type="PANTHER" id="PTHR43223:SF1">
    <property type="entry name" value="ALKYL_ARYL-SULFATASE BDS1"/>
    <property type="match status" value="1"/>
</dbReference>
<evidence type="ECO:0000259" key="1">
    <source>
        <dbReference type="SMART" id="SM00849"/>
    </source>
</evidence>
<dbReference type="PANTHER" id="PTHR43223">
    <property type="entry name" value="ALKYL/ARYL-SULFATASE"/>
    <property type="match status" value="1"/>
</dbReference>
<dbReference type="InterPro" id="IPR036866">
    <property type="entry name" value="RibonucZ/Hydroxyglut_hydro"/>
</dbReference>
<evidence type="ECO:0000313" key="2">
    <source>
        <dbReference type="EMBL" id="RGV76225.1"/>
    </source>
</evidence>
<dbReference type="Gene3D" id="1.25.40.880">
    <property type="entry name" value="Alkyl sulfatase, dimerisation domain"/>
    <property type="match status" value="1"/>
</dbReference>
<sequence>MLIQNGHQQLQDFTNKNYKQTITEVTKGVWFVLGLGHSNAIFIEAGSSVILIDTLDTRERGEKLLDLIRQNTKKEVGTIIYTHGHPDHRGGAGAFMDSRPEVIAFAPAAPALKKTGLLQDIQNLRGARQFGYPLTDQEAISQGIGPREGITHGEHRAFVLPTTLYEQDKVSREIDGVQLEMVRLPGESEEEIMIWLPQKKVLCCGDNFYGCFPNLYAIRGGQYRDLAAWIHSIDVLMSYPAECLLPGHTAAILGHETISSTLGNFRNAFEYILTQTLEGMNAGKTADQLAADIQLPPEYAGLPYLAEHYGCVEWTVRSIYSAYLGWFDGNPTHLHPLSPEEHSQKMIALIGGVQTVLDAAKTALSHQEYQWCLELCDLLLSNGNSAKEEVLHLKASSLEKLAEYETSANGRHYYMVCAKEMNPE</sequence>
<accession>A0A412Z846</accession>
<dbReference type="Gene3D" id="3.60.15.30">
    <property type="entry name" value="Metallo-beta-lactamase domain"/>
    <property type="match status" value="1"/>
</dbReference>
<dbReference type="SMART" id="SM00849">
    <property type="entry name" value="Lactamase_B"/>
    <property type="match status" value="1"/>
</dbReference>
<dbReference type="RefSeq" id="WP_118018678.1">
    <property type="nucleotide sequence ID" value="NZ_CAUHGS010000003.1"/>
</dbReference>
<evidence type="ECO:0000313" key="3">
    <source>
        <dbReference type="Proteomes" id="UP000284543"/>
    </source>
</evidence>
<organism evidence="2 3">
    <name type="scientific">Enterocloster bolteae</name>
    <dbReference type="NCBI Taxonomy" id="208479"/>
    <lineage>
        <taxon>Bacteria</taxon>
        <taxon>Bacillati</taxon>
        <taxon>Bacillota</taxon>
        <taxon>Clostridia</taxon>
        <taxon>Lachnospirales</taxon>
        <taxon>Lachnospiraceae</taxon>
        <taxon>Enterocloster</taxon>
    </lineage>
</organism>
<dbReference type="Pfam" id="PF14863">
    <property type="entry name" value="Alkyl_sulf_dimr"/>
    <property type="match status" value="1"/>
</dbReference>
<dbReference type="Proteomes" id="UP000284543">
    <property type="component" value="Unassembled WGS sequence"/>
</dbReference>
<dbReference type="SUPFAM" id="SSF56281">
    <property type="entry name" value="Metallo-hydrolase/oxidoreductase"/>
    <property type="match status" value="1"/>
</dbReference>
<dbReference type="InterPro" id="IPR038536">
    <property type="entry name" value="Alkyl/aryl-sulf_dimr_sf"/>
</dbReference>
<dbReference type="GO" id="GO:0018741">
    <property type="term" value="F:linear primary-alkylsulfatase activity"/>
    <property type="evidence" value="ECO:0007669"/>
    <property type="project" value="InterPro"/>
</dbReference>
<protein>
    <submittedName>
        <fullName evidence="2">Alkyl/aryl-sulfatase</fullName>
    </submittedName>
</protein>
<dbReference type="AlphaFoldDB" id="A0A412Z846"/>
<dbReference type="InterPro" id="IPR001279">
    <property type="entry name" value="Metallo-B-lactamas"/>
</dbReference>
<dbReference type="InterPro" id="IPR029228">
    <property type="entry name" value="Alkyl_sulf_dimr"/>
</dbReference>
<dbReference type="InterPro" id="IPR044097">
    <property type="entry name" value="Bds1/SdsA1_MBL-fold"/>
</dbReference>
<proteinExistence type="predicted"/>
<dbReference type="GO" id="GO:0018909">
    <property type="term" value="P:dodecyl sulfate metabolic process"/>
    <property type="evidence" value="ECO:0007669"/>
    <property type="project" value="InterPro"/>
</dbReference>
<name>A0A412Z846_9FIRM</name>
<dbReference type="Pfam" id="PF00753">
    <property type="entry name" value="Lactamase_B"/>
    <property type="match status" value="1"/>
</dbReference>
<dbReference type="CDD" id="cd07710">
    <property type="entry name" value="arylsulfatase_Sdsa1-like_MBL-fold"/>
    <property type="match status" value="1"/>
</dbReference>
<reference evidence="2 3" key="1">
    <citation type="submission" date="2018-08" db="EMBL/GenBank/DDBJ databases">
        <title>A genome reference for cultivated species of the human gut microbiota.</title>
        <authorList>
            <person name="Zou Y."/>
            <person name="Xue W."/>
            <person name="Luo G."/>
        </authorList>
    </citation>
    <scope>NUCLEOTIDE SEQUENCE [LARGE SCALE GENOMIC DNA]</scope>
    <source>
        <strain evidence="2 3">AF14-18</strain>
    </source>
</reference>
<comment type="caution">
    <text evidence="2">The sequence shown here is derived from an EMBL/GenBank/DDBJ whole genome shotgun (WGS) entry which is preliminary data.</text>
</comment>
<gene>
    <name evidence="2" type="ORF">DWW02_12725</name>
</gene>
<feature type="domain" description="Metallo-beta-lactamase" evidence="1">
    <location>
        <begin position="37"/>
        <end position="248"/>
    </location>
</feature>
<dbReference type="GO" id="GO:0046983">
    <property type="term" value="F:protein dimerization activity"/>
    <property type="evidence" value="ECO:0007669"/>
    <property type="project" value="InterPro"/>
</dbReference>